<gene>
    <name evidence="2" type="ORF">ACFSUC_15650</name>
</gene>
<dbReference type="InterPro" id="IPR035903">
    <property type="entry name" value="HesB-like_dom_sf"/>
</dbReference>
<evidence type="ECO:0000259" key="1">
    <source>
        <dbReference type="Pfam" id="PF01521"/>
    </source>
</evidence>
<accession>A0ABW5RF11</accession>
<proteinExistence type="predicted"/>
<keyword evidence="3" id="KW-1185">Reference proteome</keyword>
<feature type="domain" description="Core" evidence="1">
    <location>
        <begin position="1"/>
        <end position="103"/>
    </location>
</feature>
<evidence type="ECO:0000313" key="2">
    <source>
        <dbReference type="EMBL" id="MFD2673004.1"/>
    </source>
</evidence>
<dbReference type="Gene3D" id="2.60.300.12">
    <property type="entry name" value="HesB-like domain"/>
    <property type="match status" value="1"/>
</dbReference>
<comment type="caution">
    <text evidence="2">The sequence shown here is derived from an EMBL/GenBank/DDBJ whole genome shotgun (WGS) entry which is preliminary data.</text>
</comment>
<dbReference type="Proteomes" id="UP001597497">
    <property type="component" value="Unassembled WGS sequence"/>
</dbReference>
<protein>
    <submittedName>
        <fullName evidence="2">Iron-sulfur cluster biosynthesis family protein</fullName>
    </submittedName>
</protein>
<dbReference type="EMBL" id="JBHUMM010000043">
    <property type="protein sequence ID" value="MFD2673004.1"/>
    <property type="molecule type" value="Genomic_DNA"/>
</dbReference>
<organism evidence="2 3">
    <name type="scientific">Marinicrinis sediminis</name>
    <dbReference type="NCBI Taxonomy" id="1652465"/>
    <lineage>
        <taxon>Bacteria</taxon>
        <taxon>Bacillati</taxon>
        <taxon>Bacillota</taxon>
        <taxon>Bacilli</taxon>
        <taxon>Bacillales</taxon>
        <taxon>Paenibacillaceae</taxon>
    </lineage>
</organism>
<evidence type="ECO:0000313" key="3">
    <source>
        <dbReference type="Proteomes" id="UP001597497"/>
    </source>
</evidence>
<sequence>MHITMTEEALQQVTAEAGTSSPVLKLVYDAEGCGCAVSGVAQLWMISEPKPDDVQADSNGCKVVYEKRHEVFFDAHMKLDYQKAKRSFILSSPQQIYHNQLRLITK</sequence>
<dbReference type="Pfam" id="PF01521">
    <property type="entry name" value="Fe-S_biosyn"/>
    <property type="match status" value="1"/>
</dbReference>
<name>A0ABW5RF11_9BACL</name>
<dbReference type="RefSeq" id="WP_379930561.1">
    <property type="nucleotide sequence ID" value="NZ_JBHUMM010000043.1"/>
</dbReference>
<dbReference type="SUPFAM" id="SSF89360">
    <property type="entry name" value="HesB-like domain"/>
    <property type="match status" value="1"/>
</dbReference>
<dbReference type="InterPro" id="IPR000361">
    <property type="entry name" value="ATAP_core_dom"/>
</dbReference>
<reference evidence="3" key="1">
    <citation type="journal article" date="2019" name="Int. J. Syst. Evol. Microbiol.">
        <title>The Global Catalogue of Microorganisms (GCM) 10K type strain sequencing project: providing services to taxonomists for standard genome sequencing and annotation.</title>
        <authorList>
            <consortium name="The Broad Institute Genomics Platform"/>
            <consortium name="The Broad Institute Genome Sequencing Center for Infectious Disease"/>
            <person name="Wu L."/>
            <person name="Ma J."/>
        </authorList>
    </citation>
    <scope>NUCLEOTIDE SEQUENCE [LARGE SCALE GENOMIC DNA]</scope>
    <source>
        <strain evidence="3">KCTC 33676</strain>
    </source>
</reference>